<gene>
    <name evidence="5" type="primary">araC_1</name>
    <name evidence="5" type="ORF">RTLFYP15_00352</name>
</gene>
<proteinExistence type="predicted"/>
<keyword evidence="2" id="KW-0238">DNA-binding</keyword>
<organism evidence="5">
    <name type="scientific">[Ruminococcus] torques</name>
    <dbReference type="NCBI Taxonomy" id="33039"/>
    <lineage>
        <taxon>Bacteria</taxon>
        <taxon>Bacillati</taxon>
        <taxon>Bacillota</taxon>
        <taxon>Clostridia</taxon>
        <taxon>Lachnospirales</taxon>
        <taxon>Lachnospiraceae</taxon>
        <taxon>Mediterraneibacter</taxon>
    </lineage>
</organism>
<dbReference type="SMART" id="SM00342">
    <property type="entry name" value="HTH_ARAC"/>
    <property type="match status" value="1"/>
</dbReference>
<dbReference type="PANTHER" id="PTHR43280">
    <property type="entry name" value="ARAC-FAMILY TRANSCRIPTIONAL REGULATOR"/>
    <property type="match status" value="1"/>
</dbReference>
<dbReference type="EMBL" id="CACRUQ010000002">
    <property type="protein sequence ID" value="VYT64556.1"/>
    <property type="molecule type" value="Genomic_DNA"/>
</dbReference>
<evidence type="ECO:0000313" key="5">
    <source>
        <dbReference type="EMBL" id="VYT64556.1"/>
    </source>
</evidence>
<evidence type="ECO:0000256" key="2">
    <source>
        <dbReference type="ARBA" id="ARBA00023125"/>
    </source>
</evidence>
<evidence type="ECO:0000256" key="3">
    <source>
        <dbReference type="ARBA" id="ARBA00023163"/>
    </source>
</evidence>
<dbReference type="InterPro" id="IPR020449">
    <property type="entry name" value="Tscrpt_reg_AraC-type_HTH"/>
</dbReference>
<dbReference type="PRINTS" id="PR00032">
    <property type="entry name" value="HTHARAC"/>
</dbReference>
<accession>A0A6N2YF17</accession>
<dbReference type="Pfam" id="PF12833">
    <property type="entry name" value="HTH_18"/>
    <property type="match status" value="1"/>
</dbReference>
<dbReference type="Gene3D" id="1.10.10.60">
    <property type="entry name" value="Homeodomain-like"/>
    <property type="match status" value="2"/>
</dbReference>
<reference evidence="5" key="1">
    <citation type="submission" date="2019-11" db="EMBL/GenBank/DDBJ databases">
        <authorList>
            <person name="Feng L."/>
        </authorList>
    </citation>
    <scope>NUCLEOTIDE SEQUENCE</scope>
    <source>
        <strain evidence="5">RtorquesLFYP15</strain>
    </source>
</reference>
<dbReference type="InterPro" id="IPR009057">
    <property type="entry name" value="Homeodomain-like_sf"/>
</dbReference>
<keyword evidence="1" id="KW-0805">Transcription regulation</keyword>
<feature type="domain" description="HTH araC/xylS-type" evidence="4">
    <location>
        <begin position="1"/>
        <end position="77"/>
    </location>
</feature>
<dbReference type="PROSITE" id="PS01124">
    <property type="entry name" value="HTH_ARAC_FAMILY_2"/>
    <property type="match status" value="1"/>
</dbReference>
<dbReference type="InterPro" id="IPR018060">
    <property type="entry name" value="HTH_AraC"/>
</dbReference>
<name>A0A6N2YF17_9FIRM</name>
<dbReference type="GO" id="GO:0003700">
    <property type="term" value="F:DNA-binding transcription factor activity"/>
    <property type="evidence" value="ECO:0007669"/>
    <property type="project" value="InterPro"/>
</dbReference>
<dbReference type="GO" id="GO:0043565">
    <property type="term" value="F:sequence-specific DNA binding"/>
    <property type="evidence" value="ECO:0007669"/>
    <property type="project" value="InterPro"/>
</dbReference>
<evidence type="ECO:0000259" key="4">
    <source>
        <dbReference type="PROSITE" id="PS01124"/>
    </source>
</evidence>
<dbReference type="AlphaFoldDB" id="A0A6N2YF17"/>
<dbReference type="SUPFAM" id="SSF46689">
    <property type="entry name" value="Homeodomain-like"/>
    <property type="match status" value="1"/>
</dbReference>
<protein>
    <submittedName>
        <fullName evidence="5">Arabinose operon regulatory protein</fullName>
    </submittedName>
</protein>
<evidence type="ECO:0000256" key="1">
    <source>
        <dbReference type="ARBA" id="ARBA00023015"/>
    </source>
</evidence>
<keyword evidence="3" id="KW-0804">Transcription</keyword>
<dbReference type="PANTHER" id="PTHR43280:SF10">
    <property type="entry name" value="REGULATORY PROTEIN POCR"/>
    <property type="match status" value="1"/>
</dbReference>
<sequence length="92" mass="10370">MVFLSPGYLSAVFKEETGVTLNRFIREVRMEKAKELLETTNMKISGIAKEVGFSNNSYFCRSFREFFGDTPEACRKGTEADEKTNTEAAPSI</sequence>